<sequence>MIPISPLACGTTAKFRVPNISCSRTILANIFFFWFLGEGSGVATVDHLLVVNWQSAKNPEQSGGQRTCCHADLFKVNNIASSWSRLVRTHMGFNGTTAHGNRDLEEDSDFLEEH</sequence>
<evidence type="ECO:0000313" key="2">
    <source>
        <dbReference type="Proteomes" id="UP000826195"/>
    </source>
</evidence>
<protein>
    <submittedName>
        <fullName evidence="1">Uncharacterized protein</fullName>
    </submittedName>
</protein>
<comment type="caution">
    <text evidence="1">The sequence shown here is derived from an EMBL/GenBank/DDBJ whole genome shotgun (WGS) entry which is preliminary data.</text>
</comment>
<evidence type="ECO:0000313" key="1">
    <source>
        <dbReference type="EMBL" id="KAH0548946.1"/>
    </source>
</evidence>
<gene>
    <name evidence="1" type="ORF">KQX54_004586</name>
</gene>
<accession>A0AAV7ICK9</accession>
<dbReference type="EMBL" id="JAHXZJ010001864">
    <property type="protein sequence ID" value="KAH0548946.1"/>
    <property type="molecule type" value="Genomic_DNA"/>
</dbReference>
<organism evidence="1 2">
    <name type="scientific">Cotesia glomerata</name>
    <name type="common">Lepidopteran parasitic wasp</name>
    <name type="synonym">Apanteles glomeratus</name>
    <dbReference type="NCBI Taxonomy" id="32391"/>
    <lineage>
        <taxon>Eukaryota</taxon>
        <taxon>Metazoa</taxon>
        <taxon>Ecdysozoa</taxon>
        <taxon>Arthropoda</taxon>
        <taxon>Hexapoda</taxon>
        <taxon>Insecta</taxon>
        <taxon>Pterygota</taxon>
        <taxon>Neoptera</taxon>
        <taxon>Endopterygota</taxon>
        <taxon>Hymenoptera</taxon>
        <taxon>Apocrita</taxon>
        <taxon>Ichneumonoidea</taxon>
        <taxon>Braconidae</taxon>
        <taxon>Microgastrinae</taxon>
        <taxon>Cotesia</taxon>
    </lineage>
</organism>
<proteinExistence type="predicted"/>
<reference evidence="1 2" key="1">
    <citation type="journal article" date="2021" name="J. Hered.">
        <title>A chromosome-level genome assembly of the parasitoid wasp, Cotesia glomerata (Hymenoptera: Braconidae).</title>
        <authorList>
            <person name="Pinto B.J."/>
            <person name="Weis J.J."/>
            <person name="Gamble T."/>
            <person name="Ode P.J."/>
            <person name="Paul R."/>
            <person name="Zaspel J.M."/>
        </authorList>
    </citation>
    <scope>NUCLEOTIDE SEQUENCE [LARGE SCALE GENOMIC DNA]</scope>
    <source>
        <strain evidence="1">CgM1</strain>
    </source>
</reference>
<dbReference type="Proteomes" id="UP000826195">
    <property type="component" value="Unassembled WGS sequence"/>
</dbReference>
<dbReference type="AlphaFoldDB" id="A0AAV7ICK9"/>
<keyword evidence="2" id="KW-1185">Reference proteome</keyword>
<name>A0AAV7ICK9_COTGL</name>